<gene>
    <name evidence="1" type="ORF">IAA72_05230</name>
</gene>
<accession>A0A9D9ICC3</accession>
<name>A0A9D9ICC3_9SPIO</name>
<dbReference type="Proteomes" id="UP000810292">
    <property type="component" value="Unassembled WGS sequence"/>
</dbReference>
<dbReference type="InterPro" id="IPR045441">
    <property type="entry name" value="DUF6506"/>
</dbReference>
<sequence length="95" mass="10368">MKFAFLIMGNEFDSSKNRAYIHDGMCQIIGVKDIEDAESTARKLLQEGIGCIEVCGAFGIDGAKAIINATENRIPVGYVTHLPSQEDLFIKAFGN</sequence>
<dbReference type="Pfam" id="PF20116">
    <property type="entry name" value="DUF6506"/>
    <property type="match status" value="1"/>
</dbReference>
<reference evidence="1" key="1">
    <citation type="submission" date="2020-10" db="EMBL/GenBank/DDBJ databases">
        <authorList>
            <person name="Gilroy R."/>
        </authorList>
    </citation>
    <scope>NUCLEOTIDE SEQUENCE</scope>
    <source>
        <strain evidence="1">14700</strain>
    </source>
</reference>
<organism evidence="1 2">
    <name type="scientific">Candidatus Ornithospirochaeta stercoravium</name>
    <dbReference type="NCBI Taxonomy" id="2840897"/>
    <lineage>
        <taxon>Bacteria</taxon>
        <taxon>Pseudomonadati</taxon>
        <taxon>Spirochaetota</taxon>
        <taxon>Spirochaetia</taxon>
        <taxon>Spirochaetales</taxon>
        <taxon>Spirochaetaceae</taxon>
        <taxon>Spirochaetaceae incertae sedis</taxon>
        <taxon>Candidatus Ornithospirochaeta</taxon>
    </lineage>
</organism>
<evidence type="ECO:0000313" key="1">
    <source>
        <dbReference type="EMBL" id="MBO8469168.1"/>
    </source>
</evidence>
<dbReference type="EMBL" id="JADIMF010000080">
    <property type="protein sequence ID" value="MBO8469168.1"/>
    <property type="molecule type" value="Genomic_DNA"/>
</dbReference>
<dbReference type="AlphaFoldDB" id="A0A9D9ICC3"/>
<comment type="caution">
    <text evidence="1">The sequence shown here is derived from an EMBL/GenBank/DDBJ whole genome shotgun (WGS) entry which is preliminary data.</text>
</comment>
<proteinExistence type="predicted"/>
<reference evidence="1" key="2">
    <citation type="journal article" date="2021" name="PeerJ">
        <title>Extensive microbial diversity within the chicken gut microbiome revealed by metagenomics and culture.</title>
        <authorList>
            <person name="Gilroy R."/>
            <person name="Ravi A."/>
            <person name="Getino M."/>
            <person name="Pursley I."/>
            <person name="Horton D.L."/>
            <person name="Alikhan N.F."/>
            <person name="Baker D."/>
            <person name="Gharbi K."/>
            <person name="Hall N."/>
            <person name="Watson M."/>
            <person name="Adriaenssens E.M."/>
            <person name="Foster-Nyarko E."/>
            <person name="Jarju S."/>
            <person name="Secka A."/>
            <person name="Antonio M."/>
            <person name="Oren A."/>
            <person name="Chaudhuri R.R."/>
            <person name="La Ragione R."/>
            <person name="Hildebrand F."/>
            <person name="Pallen M.J."/>
        </authorList>
    </citation>
    <scope>NUCLEOTIDE SEQUENCE</scope>
    <source>
        <strain evidence="1">14700</strain>
    </source>
</reference>
<evidence type="ECO:0000313" key="2">
    <source>
        <dbReference type="Proteomes" id="UP000810292"/>
    </source>
</evidence>
<protein>
    <submittedName>
        <fullName evidence="1">Uncharacterized protein</fullName>
    </submittedName>
</protein>